<evidence type="ECO:0000256" key="7">
    <source>
        <dbReference type="SAM" id="Phobius"/>
    </source>
</evidence>
<gene>
    <name evidence="9" type="ORF">SAMN04488108_1199</name>
</gene>
<feature type="transmembrane region" description="Helical" evidence="7">
    <location>
        <begin position="74"/>
        <end position="107"/>
    </location>
</feature>
<evidence type="ECO:0000256" key="5">
    <source>
        <dbReference type="ARBA" id="ARBA00023157"/>
    </source>
</evidence>
<organism evidence="9 10">
    <name type="scientific">Algoriphagus zhangzhouensis</name>
    <dbReference type="NCBI Taxonomy" id="1073327"/>
    <lineage>
        <taxon>Bacteria</taxon>
        <taxon>Pseudomonadati</taxon>
        <taxon>Bacteroidota</taxon>
        <taxon>Cytophagia</taxon>
        <taxon>Cytophagales</taxon>
        <taxon>Cyclobacteriaceae</taxon>
        <taxon>Algoriphagus</taxon>
    </lineage>
</organism>
<reference evidence="10" key="1">
    <citation type="submission" date="2016-12" db="EMBL/GenBank/DDBJ databases">
        <authorList>
            <person name="Varghese N."/>
            <person name="Submissions S."/>
        </authorList>
    </citation>
    <scope>NUCLEOTIDE SEQUENCE [LARGE SCALE GENOMIC DNA]</scope>
    <source>
        <strain evidence="10">DSM 25035</strain>
    </source>
</reference>
<evidence type="ECO:0000259" key="8">
    <source>
        <dbReference type="SMART" id="SM00752"/>
    </source>
</evidence>
<evidence type="ECO:0000256" key="4">
    <source>
        <dbReference type="ARBA" id="ARBA00023136"/>
    </source>
</evidence>
<keyword evidence="2 7" id="KW-0812">Transmembrane</keyword>
<dbReference type="AlphaFoldDB" id="A0A1M7Z8I9"/>
<feature type="domain" description="HTTM-like" evidence="8">
    <location>
        <begin position="15"/>
        <end position="274"/>
    </location>
</feature>
<keyword evidence="10" id="KW-1185">Reference proteome</keyword>
<evidence type="ECO:0000313" key="9">
    <source>
        <dbReference type="EMBL" id="SHO61231.1"/>
    </source>
</evidence>
<dbReference type="InterPro" id="IPR011020">
    <property type="entry name" value="HTTM-like"/>
</dbReference>
<evidence type="ECO:0000256" key="3">
    <source>
        <dbReference type="ARBA" id="ARBA00022989"/>
    </source>
</evidence>
<evidence type="ECO:0000256" key="1">
    <source>
        <dbReference type="ARBA" id="ARBA00004127"/>
    </source>
</evidence>
<dbReference type="InterPro" id="IPR053934">
    <property type="entry name" value="HTTM_dom"/>
</dbReference>
<evidence type="ECO:0000313" key="10">
    <source>
        <dbReference type="Proteomes" id="UP000184609"/>
    </source>
</evidence>
<feature type="transmembrane region" description="Helical" evidence="7">
    <location>
        <begin position="237"/>
        <end position="270"/>
    </location>
</feature>
<dbReference type="GO" id="GO:0012505">
    <property type="term" value="C:endomembrane system"/>
    <property type="evidence" value="ECO:0007669"/>
    <property type="project" value="UniProtKB-SubCell"/>
</dbReference>
<evidence type="ECO:0000256" key="6">
    <source>
        <dbReference type="ARBA" id="ARBA00023239"/>
    </source>
</evidence>
<feature type="transmembrane region" description="Helical" evidence="7">
    <location>
        <begin position="306"/>
        <end position="323"/>
    </location>
</feature>
<keyword evidence="5" id="KW-1015">Disulfide bond</keyword>
<dbReference type="STRING" id="1073327.SAMN04488108_1199"/>
<feature type="transmembrane region" description="Helical" evidence="7">
    <location>
        <begin position="20"/>
        <end position="43"/>
    </location>
</feature>
<protein>
    <submittedName>
        <fullName evidence="9">Vitamin K-dependent gamma-carboxylase</fullName>
    </submittedName>
</protein>
<name>A0A1M7Z8I9_9BACT</name>
<feature type="transmembrane region" description="Helical" evidence="7">
    <location>
        <begin position="209"/>
        <end position="230"/>
    </location>
</feature>
<evidence type="ECO:0000256" key="2">
    <source>
        <dbReference type="ARBA" id="ARBA00022692"/>
    </source>
</evidence>
<dbReference type="Proteomes" id="UP000184609">
    <property type="component" value="Unassembled WGS sequence"/>
</dbReference>
<dbReference type="GO" id="GO:0019842">
    <property type="term" value="F:vitamin binding"/>
    <property type="evidence" value="ECO:0007669"/>
    <property type="project" value="TreeGrafter"/>
</dbReference>
<dbReference type="InterPro" id="IPR053935">
    <property type="entry name" value="VKGC_lumenal_dom"/>
</dbReference>
<dbReference type="InterPro" id="IPR007782">
    <property type="entry name" value="VKG_COase"/>
</dbReference>
<keyword evidence="4 7" id="KW-0472">Membrane</keyword>
<dbReference type="EMBL" id="FRXN01000002">
    <property type="protein sequence ID" value="SHO61231.1"/>
    <property type="molecule type" value="Genomic_DNA"/>
</dbReference>
<feature type="transmembrane region" description="Helical" evidence="7">
    <location>
        <begin position="119"/>
        <end position="140"/>
    </location>
</feature>
<dbReference type="SMART" id="SM00752">
    <property type="entry name" value="HTTM"/>
    <property type="match status" value="1"/>
</dbReference>
<proteinExistence type="predicted"/>
<dbReference type="PANTHER" id="PTHR12639:SF7">
    <property type="entry name" value="HTTM DOMAIN-CONTAINING PROTEIN"/>
    <property type="match status" value="1"/>
</dbReference>
<keyword evidence="3 7" id="KW-1133">Transmembrane helix</keyword>
<dbReference type="Pfam" id="PF22777">
    <property type="entry name" value="VKGC_lumenal_dom"/>
    <property type="match status" value="1"/>
</dbReference>
<comment type="subcellular location">
    <subcellularLocation>
        <location evidence="1">Endomembrane system</location>
        <topology evidence="1">Multi-pass membrane protein</topology>
    </subcellularLocation>
</comment>
<feature type="transmembrane region" description="Helical" evidence="7">
    <location>
        <begin position="161"/>
        <end position="179"/>
    </location>
</feature>
<dbReference type="GO" id="GO:0008488">
    <property type="term" value="F:gamma-glutamyl carboxylase activity"/>
    <property type="evidence" value="ECO:0007669"/>
    <property type="project" value="InterPro"/>
</dbReference>
<sequence>MMVTNLKGSISHYLGQTSSAAPLVVFRMMFGVLMVASIARFWAKGWIEELYLNPSYHFTFYGFEWVKPLGSFTYLLFAAAILFAVLMAAGLWYRLASVGFFLTFTYIELLDKSTYLNHYYFISLISFLMIFLPANCMYSVDAKRNPHLQVNRIPQWTTDSIKLMVLILYFFAGLAKINSDWLVEALPMKIWLPAKNDLPWIGTLLNQTWVAYAFSWIGCLYDLSIGFLLWKKKTRVWAYAMVVLFHLMTSVLFPIGMFPYIMIGTGLIFFSGSFHERVLQKIQHWFGGKGNHFVGVFQYSSLPRKVILSLFSLFFLVQFLLPFRYMAYPGELFWTEEGYRFSWRVMLMEKNGEATFLVKDQEGSLAQVNNKDFLTPLQEKMMATQPDMILEYAHILRDHFESLGWVNPEVYADTYVSLNGRRGKRLLKPDVNLALEKESLRHKDWIENLDDEIKGL</sequence>
<dbReference type="RefSeq" id="WP_243839727.1">
    <property type="nucleotide sequence ID" value="NZ_FRXN01000002.1"/>
</dbReference>
<dbReference type="Pfam" id="PF05090">
    <property type="entry name" value="HTTM"/>
    <property type="match status" value="1"/>
</dbReference>
<accession>A0A1M7Z8I9</accession>
<dbReference type="PANTHER" id="PTHR12639">
    <property type="entry name" value="VITAMIN K-DEPENDENT GAMMA-CARBOXYLASE"/>
    <property type="match status" value="1"/>
</dbReference>
<keyword evidence="6" id="KW-0456">Lyase</keyword>